<sequence length="116" mass="12736">MPTPTSRAVISPSDSDSSPESEEELEEEEELKKGKSCHTALTRHHSYQILTSFHLDKSARHPLPPRFTLPRETGQVPRSPVATMVIGPGDRGSGGWKLAFVVSTRRRSAASLLTVM</sequence>
<accession>A0A4Z2J8C2</accession>
<dbReference type="AlphaFoldDB" id="A0A4Z2J8C2"/>
<evidence type="ECO:0000313" key="3">
    <source>
        <dbReference type="Proteomes" id="UP000314294"/>
    </source>
</evidence>
<name>A0A4Z2J8C2_9TELE</name>
<feature type="compositionally biased region" description="Acidic residues" evidence="1">
    <location>
        <begin position="17"/>
        <end position="29"/>
    </location>
</feature>
<feature type="region of interest" description="Disordered" evidence="1">
    <location>
        <begin position="1"/>
        <end position="38"/>
    </location>
</feature>
<proteinExistence type="predicted"/>
<reference evidence="2 3" key="1">
    <citation type="submission" date="2019-03" db="EMBL/GenBank/DDBJ databases">
        <title>First draft genome of Liparis tanakae, snailfish: a comprehensive survey of snailfish specific genes.</title>
        <authorList>
            <person name="Kim W."/>
            <person name="Song I."/>
            <person name="Jeong J.-H."/>
            <person name="Kim D."/>
            <person name="Kim S."/>
            <person name="Ryu S."/>
            <person name="Song J.Y."/>
            <person name="Lee S.K."/>
        </authorList>
    </citation>
    <scope>NUCLEOTIDE SEQUENCE [LARGE SCALE GENOMIC DNA]</scope>
    <source>
        <tissue evidence="2">Muscle</tissue>
    </source>
</reference>
<comment type="caution">
    <text evidence="2">The sequence shown here is derived from an EMBL/GenBank/DDBJ whole genome shotgun (WGS) entry which is preliminary data.</text>
</comment>
<evidence type="ECO:0000256" key="1">
    <source>
        <dbReference type="SAM" id="MobiDB-lite"/>
    </source>
</evidence>
<organism evidence="2 3">
    <name type="scientific">Liparis tanakae</name>
    <name type="common">Tanaka's snailfish</name>
    <dbReference type="NCBI Taxonomy" id="230148"/>
    <lineage>
        <taxon>Eukaryota</taxon>
        <taxon>Metazoa</taxon>
        <taxon>Chordata</taxon>
        <taxon>Craniata</taxon>
        <taxon>Vertebrata</taxon>
        <taxon>Euteleostomi</taxon>
        <taxon>Actinopterygii</taxon>
        <taxon>Neopterygii</taxon>
        <taxon>Teleostei</taxon>
        <taxon>Neoteleostei</taxon>
        <taxon>Acanthomorphata</taxon>
        <taxon>Eupercaria</taxon>
        <taxon>Perciformes</taxon>
        <taxon>Cottioidei</taxon>
        <taxon>Cottales</taxon>
        <taxon>Liparidae</taxon>
        <taxon>Liparis</taxon>
    </lineage>
</organism>
<dbReference type="Proteomes" id="UP000314294">
    <property type="component" value="Unassembled WGS sequence"/>
</dbReference>
<gene>
    <name evidence="2" type="ORF">EYF80_003199</name>
</gene>
<protein>
    <submittedName>
        <fullName evidence="2">Uncharacterized protein</fullName>
    </submittedName>
</protein>
<keyword evidence="3" id="KW-1185">Reference proteome</keyword>
<dbReference type="EMBL" id="SRLO01000015">
    <property type="protein sequence ID" value="TNN86429.1"/>
    <property type="molecule type" value="Genomic_DNA"/>
</dbReference>
<evidence type="ECO:0000313" key="2">
    <source>
        <dbReference type="EMBL" id="TNN86429.1"/>
    </source>
</evidence>